<reference evidence="1 2" key="1">
    <citation type="journal article" date="2020" name="ISME J.">
        <title>Comparative genomics reveals insights into cyanobacterial evolution and habitat adaptation.</title>
        <authorList>
            <person name="Chen M.Y."/>
            <person name="Teng W.K."/>
            <person name="Zhao L."/>
            <person name="Hu C.X."/>
            <person name="Zhou Y.K."/>
            <person name="Han B.P."/>
            <person name="Song L.R."/>
            <person name="Shu W.S."/>
        </authorList>
    </citation>
    <scope>NUCLEOTIDE SEQUENCE [LARGE SCALE GENOMIC DNA]</scope>
    <source>
        <strain evidence="1 2">FACHB-248</strain>
    </source>
</reference>
<comment type="caution">
    <text evidence="1">The sequence shown here is derived from an EMBL/GenBank/DDBJ whole genome shotgun (WGS) entry which is preliminary data.</text>
</comment>
<organism evidence="1 2">
    <name type="scientific">Scytonema hofmannii FACHB-248</name>
    <dbReference type="NCBI Taxonomy" id="1842502"/>
    <lineage>
        <taxon>Bacteria</taxon>
        <taxon>Bacillati</taxon>
        <taxon>Cyanobacteriota</taxon>
        <taxon>Cyanophyceae</taxon>
        <taxon>Nostocales</taxon>
        <taxon>Scytonemataceae</taxon>
        <taxon>Scytonema</taxon>
    </lineage>
</organism>
<name>A0ABR8GUD5_9CYAN</name>
<keyword evidence="2" id="KW-1185">Reference proteome</keyword>
<sequence>MPENILRKVSEFYGLCSSICPSQLEIPSTTQTVLQVLYLRKREKLNQSKKSHQFNQILVSLVLEESINEYRHESYREC</sequence>
<accession>A0ABR8GUD5</accession>
<dbReference type="RefSeq" id="WP_144238470.1">
    <property type="nucleotide sequence ID" value="NZ_JACJTA010000055.1"/>
</dbReference>
<gene>
    <name evidence="1" type="ORF">H6G81_21810</name>
</gene>
<dbReference type="Proteomes" id="UP000660380">
    <property type="component" value="Unassembled WGS sequence"/>
</dbReference>
<protein>
    <submittedName>
        <fullName evidence="1">Uncharacterized protein</fullName>
    </submittedName>
</protein>
<evidence type="ECO:0000313" key="2">
    <source>
        <dbReference type="Proteomes" id="UP000660380"/>
    </source>
</evidence>
<proteinExistence type="predicted"/>
<dbReference type="EMBL" id="JACJTA010000055">
    <property type="protein sequence ID" value="MBD2607091.1"/>
    <property type="molecule type" value="Genomic_DNA"/>
</dbReference>
<evidence type="ECO:0000313" key="1">
    <source>
        <dbReference type="EMBL" id="MBD2607091.1"/>
    </source>
</evidence>